<dbReference type="GO" id="GO:0004659">
    <property type="term" value="F:prenyltransferase activity"/>
    <property type="evidence" value="ECO:0007669"/>
    <property type="project" value="InterPro"/>
</dbReference>
<dbReference type="GO" id="GO:0046872">
    <property type="term" value="F:metal ion binding"/>
    <property type="evidence" value="ECO:0007669"/>
    <property type="project" value="UniProtKB-KW"/>
</dbReference>
<dbReference type="GO" id="GO:0008299">
    <property type="term" value="P:isoprenoid biosynthetic process"/>
    <property type="evidence" value="ECO:0007669"/>
    <property type="project" value="InterPro"/>
</dbReference>
<protein>
    <recommendedName>
        <fullName evidence="9">Polyprenyl synthetase family protein</fullName>
    </recommendedName>
</protein>
<dbReference type="InterPro" id="IPR000092">
    <property type="entry name" value="Polyprenyl_synt"/>
</dbReference>
<dbReference type="PANTHER" id="PTHR12001:SF69">
    <property type="entry name" value="ALL TRANS-POLYPRENYL-DIPHOSPHATE SYNTHASE PDSS1"/>
    <property type="match status" value="1"/>
</dbReference>
<evidence type="ECO:0008006" key="9">
    <source>
        <dbReference type="Google" id="ProtNLM"/>
    </source>
</evidence>
<dbReference type="PANTHER" id="PTHR12001">
    <property type="entry name" value="GERANYLGERANYL PYROPHOSPHATE SYNTHASE"/>
    <property type="match status" value="1"/>
</dbReference>
<dbReference type="CDD" id="cd00685">
    <property type="entry name" value="Trans_IPPS_HT"/>
    <property type="match status" value="1"/>
</dbReference>
<keyword evidence="3 6" id="KW-0808">Transferase</keyword>
<comment type="cofactor">
    <cofactor evidence="1">
        <name>Mg(2+)</name>
        <dbReference type="ChEBI" id="CHEBI:18420"/>
    </cofactor>
</comment>
<reference evidence="7 8" key="1">
    <citation type="submission" date="2015-10" db="EMBL/GenBank/DDBJ databases">
        <title>Metagenome-Assembled Genomes uncover a global brackish microbiome.</title>
        <authorList>
            <person name="Hugerth L.W."/>
            <person name="Larsson J."/>
            <person name="Alneberg J."/>
            <person name="Lindh M.V."/>
            <person name="Legrand C."/>
            <person name="Pinhassi J."/>
            <person name="Andersson A.F."/>
        </authorList>
    </citation>
    <scope>NUCLEOTIDE SEQUENCE [LARGE SCALE GENOMIC DNA]</scope>
    <source>
        <strain evidence="7">BACL9 MAG-120924-bin69</strain>
    </source>
</reference>
<dbReference type="AlphaFoldDB" id="A0A0R2XAZ8"/>
<dbReference type="SFLD" id="SFLDS00005">
    <property type="entry name" value="Isoprenoid_Synthase_Type_I"/>
    <property type="match status" value="1"/>
</dbReference>
<evidence type="ECO:0000313" key="7">
    <source>
        <dbReference type="EMBL" id="KRP33090.1"/>
    </source>
</evidence>
<comment type="similarity">
    <text evidence="2 6">Belongs to the FPP/GGPP synthase family.</text>
</comment>
<organism evidence="7 8">
    <name type="scientific">Verrucomicrobia subdivision 6 bacterium BACL9 MAG-120924-bin69</name>
    <dbReference type="NCBI Taxonomy" id="1655635"/>
    <lineage>
        <taxon>Bacteria</taxon>
        <taxon>Pseudomonadati</taxon>
        <taxon>Verrucomicrobiota</taxon>
        <taxon>Verrucomicrobiia</taxon>
        <taxon>Verrucomicrobiales</taxon>
        <taxon>Verrucomicrobia subdivision 6</taxon>
    </lineage>
</organism>
<evidence type="ECO:0000313" key="8">
    <source>
        <dbReference type="Proteomes" id="UP000051220"/>
    </source>
</evidence>
<proteinExistence type="inferred from homology"/>
<evidence type="ECO:0000256" key="5">
    <source>
        <dbReference type="ARBA" id="ARBA00022842"/>
    </source>
</evidence>
<name>A0A0R2XAZ8_9BACT</name>
<dbReference type="Gene3D" id="1.10.600.10">
    <property type="entry name" value="Farnesyl Diphosphate Synthase"/>
    <property type="match status" value="1"/>
</dbReference>
<keyword evidence="5" id="KW-0460">Magnesium</keyword>
<dbReference type="EMBL" id="LIDN01000171">
    <property type="protein sequence ID" value="KRP33090.1"/>
    <property type="molecule type" value="Genomic_DNA"/>
</dbReference>
<dbReference type="Proteomes" id="UP000051220">
    <property type="component" value="Unassembled WGS sequence"/>
</dbReference>
<gene>
    <name evidence="7" type="ORF">ABS33_05270</name>
</gene>
<accession>A0A0R2XAZ8</accession>
<sequence length="331" mass="36369">MGLRPKPDWLGADSELEQELKEVERRILHQASLFDPGAETYVRYALEGGGKRLRPALVLLAGKVAGGWSEAIRDLAVIVELVHVASLIHDDVLDRADLRRSRATCNAKWGVELSVLLGDALFAHGLQLATKLENAEVARKIAEASRNLCEGEILQTQRRFDLKMSTADYLHVVGLKTGALFRVAAEVPFLVYGAAEVKREAARSFGQQLGVAYQIYDDCLDLFGTDEESGKTLGTDLRKGKWTLPVLHALQTLPKEESEKLRTQLVGESGVEGVADKVKEAGGLKFALRKAVDLLERAKGDLKVLGEGREAGKLTKLTERLQEYLRTASDD</sequence>
<evidence type="ECO:0000256" key="4">
    <source>
        <dbReference type="ARBA" id="ARBA00022723"/>
    </source>
</evidence>
<comment type="caution">
    <text evidence="7">The sequence shown here is derived from an EMBL/GenBank/DDBJ whole genome shotgun (WGS) entry which is preliminary data.</text>
</comment>
<evidence type="ECO:0000256" key="1">
    <source>
        <dbReference type="ARBA" id="ARBA00001946"/>
    </source>
</evidence>
<dbReference type="InterPro" id="IPR008949">
    <property type="entry name" value="Isoprenoid_synthase_dom_sf"/>
</dbReference>
<evidence type="ECO:0000256" key="6">
    <source>
        <dbReference type="RuleBase" id="RU004466"/>
    </source>
</evidence>
<dbReference type="Pfam" id="PF00348">
    <property type="entry name" value="polyprenyl_synt"/>
    <property type="match status" value="1"/>
</dbReference>
<keyword evidence="4" id="KW-0479">Metal-binding</keyword>
<evidence type="ECO:0000256" key="2">
    <source>
        <dbReference type="ARBA" id="ARBA00006706"/>
    </source>
</evidence>
<evidence type="ECO:0000256" key="3">
    <source>
        <dbReference type="ARBA" id="ARBA00022679"/>
    </source>
</evidence>
<dbReference type="SUPFAM" id="SSF48576">
    <property type="entry name" value="Terpenoid synthases"/>
    <property type="match status" value="1"/>
</dbReference>